<dbReference type="AlphaFoldDB" id="A0A929RMY7"/>
<evidence type="ECO:0000313" key="1">
    <source>
        <dbReference type="EMBL" id="MBF0965838.1"/>
    </source>
</evidence>
<sequence length="179" mass="19804">MPEEFIRALLSLRQADHLPHIVLEEVPPPRRLAPFTAALAMRTIDEDSAGQPLSTGRMIILHDPVEQIGWNGVFRIVCQMRTQVDADMAIDPMLAEGVWGWMIDCLDGAGAGFHDLTGTVTREMSETFGGLELRGSSLFVEVRASWTPNSEYLGEHLSGWADVMRRTAGIVPIRHLEGV</sequence>
<dbReference type="InterPro" id="IPR021555">
    <property type="entry name" value="DUF3000"/>
</dbReference>
<name>A0A929RMY7_9ACTO</name>
<comment type="caution">
    <text evidence="1">The sequence shown here is derived from an EMBL/GenBank/DDBJ whole genome shotgun (WGS) entry which is preliminary data.</text>
</comment>
<reference evidence="1" key="1">
    <citation type="submission" date="2020-04" db="EMBL/GenBank/DDBJ databases">
        <title>Deep metagenomics examines the oral microbiome during advanced dental caries in children, revealing novel taxa and co-occurrences with host molecules.</title>
        <authorList>
            <person name="Baker J.L."/>
            <person name="Morton J.T."/>
            <person name="Dinis M."/>
            <person name="Alvarez R."/>
            <person name="Tran N.C."/>
            <person name="Knight R."/>
            <person name="Edlund A."/>
        </authorList>
    </citation>
    <scope>NUCLEOTIDE SEQUENCE</scope>
    <source>
        <strain evidence="1">JCVI_30_bin.13</strain>
    </source>
</reference>
<dbReference type="Pfam" id="PF11452">
    <property type="entry name" value="DUF3000"/>
    <property type="match status" value="1"/>
</dbReference>
<protein>
    <submittedName>
        <fullName evidence="1">DUF3000 domain-containing protein</fullName>
    </submittedName>
</protein>
<gene>
    <name evidence="1" type="ORF">HXK09_01485</name>
</gene>
<organism evidence="1 2">
    <name type="scientific">Actinomyces bouchesdurhonensis</name>
    <dbReference type="NCBI Taxonomy" id="1852361"/>
    <lineage>
        <taxon>Bacteria</taxon>
        <taxon>Bacillati</taxon>
        <taxon>Actinomycetota</taxon>
        <taxon>Actinomycetes</taxon>
        <taxon>Actinomycetales</taxon>
        <taxon>Actinomycetaceae</taxon>
        <taxon>Actinomyces</taxon>
    </lineage>
</organism>
<proteinExistence type="predicted"/>
<dbReference type="Proteomes" id="UP000759246">
    <property type="component" value="Unassembled WGS sequence"/>
</dbReference>
<dbReference type="EMBL" id="JABZGF010000016">
    <property type="protein sequence ID" value="MBF0965838.1"/>
    <property type="molecule type" value="Genomic_DNA"/>
</dbReference>
<accession>A0A929RMY7</accession>
<evidence type="ECO:0000313" key="2">
    <source>
        <dbReference type="Proteomes" id="UP000759246"/>
    </source>
</evidence>